<keyword evidence="1" id="KW-0472">Membrane</keyword>
<accession>A0ABY2ILM7</accession>
<gene>
    <name evidence="2" type="ORF">E3O46_17060</name>
</gene>
<dbReference type="Pfam" id="PF04120">
    <property type="entry name" value="Iron_permease"/>
    <property type="match status" value="1"/>
</dbReference>
<reference evidence="2 3" key="1">
    <citation type="submission" date="2019-03" db="EMBL/GenBank/DDBJ databases">
        <title>Genomics of glacier-inhabiting Cryobacterium strains.</title>
        <authorList>
            <person name="Liu Q."/>
            <person name="Xin Y.-H."/>
        </authorList>
    </citation>
    <scope>NUCLEOTIDE SEQUENCE [LARGE SCALE GENOMIC DNA]</scope>
    <source>
        <strain evidence="2 3">MDB1-5</strain>
    </source>
</reference>
<evidence type="ECO:0000313" key="2">
    <source>
        <dbReference type="EMBL" id="TFC16853.1"/>
    </source>
</evidence>
<dbReference type="InterPro" id="IPR007251">
    <property type="entry name" value="Iron_permease_Fet4"/>
</dbReference>
<organism evidence="2 3">
    <name type="scientific">Cryobacterium glucosi</name>
    <dbReference type="NCBI Taxonomy" id="1259175"/>
    <lineage>
        <taxon>Bacteria</taxon>
        <taxon>Bacillati</taxon>
        <taxon>Actinomycetota</taxon>
        <taxon>Actinomycetes</taxon>
        <taxon>Micrococcales</taxon>
        <taxon>Microbacteriaceae</taxon>
        <taxon>Cryobacterium</taxon>
    </lineage>
</organism>
<dbReference type="EMBL" id="SOFS01000044">
    <property type="protein sequence ID" value="TFC16853.1"/>
    <property type="molecule type" value="Genomic_DNA"/>
</dbReference>
<feature type="transmembrane region" description="Helical" evidence="1">
    <location>
        <begin position="25"/>
        <end position="42"/>
    </location>
</feature>
<keyword evidence="1" id="KW-1133">Transmembrane helix</keyword>
<comment type="caution">
    <text evidence="2">The sequence shown here is derived from an EMBL/GenBank/DDBJ whole genome shotgun (WGS) entry which is preliminary data.</text>
</comment>
<keyword evidence="1" id="KW-0812">Transmembrane</keyword>
<name>A0ABY2ILM7_9MICO</name>
<evidence type="ECO:0000256" key="1">
    <source>
        <dbReference type="SAM" id="Phobius"/>
    </source>
</evidence>
<evidence type="ECO:0000313" key="3">
    <source>
        <dbReference type="Proteomes" id="UP000297604"/>
    </source>
</evidence>
<dbReference type="Proteomes" id="UP000297604">
    <property type="component" value="Unassembled WGS sequence"/>
</dbReference>
<protein>
    <submittedName>
        <fullName evidence="2">Low affinity iron permease family protein</fullName>
    </submittedName>
</protein>
<proteinExistence type="predicted"/>
<keyword evidence="3" id="KW-1185">Reference proteome</keyword>
<dbReference type="RefSeq" id="WP_134562159.1">
    <property type="nucleotide sequence ID" value="NZ_SOFS01000044.1"/>
</dbReference>
<sequence>MVAGSAIVEWVAVGVAAEFPPWWENVLYVASSSVTVVMVFAIQHTQARQQAVTQRKLDDLLRAQPTADDRIIALDGASDDELEALTDLSQENRKRALATDVPPTMLDPPT</sequence>